<dbReference type="RefSeq" id="WP_197310923.1">
    <property type="nucleotide sequence ID" value="NZ_JADZLT010000049.1"/>
</dbReference>
<keyword evidence="2" id="KW-0472">Membrane</keyword>
<name>A0A931I0E9_9HYPH</name>
<dbReference type="Pfam" id="PF07963">
    <property type="entry name" value="N_methyl"/>
    <property type="match status" value="1"/>
</dbReference>
<keyword evidence="2" id="KW-0812">Transmembrane</keyword>
<keyword evidence="2" id="KW-1133">Transmembrane helix</keyword>
<dbReference type="InterPro" id="IPR045584">
    <property type="entry name" value="Pilin-like"/>
</dbReference>
<feature type="compositionally biased region" description="Pro residues" evidence="1">
    <location>
        <begin position="8"/>
        <end position="21"/>
    </location>
</feature>
<feature type="region of interest" description="Disordered" evidence="1">
    <location>
        <begin position="1"/>
        <end position="24"/>
    </location>
</feature>
<accession>A0A931I0E9</accession>
<organism evidence="3 4">
    <name type="scientific">Methylobrevis albus</name>
    <dbReference type="NCBI Taxonomy" id="2793297"/>
    <lineage>
        <taxon>Bacteria</taxon>
        <taxon>Pseudomonadati</taxon>
        <taxon>Pseudomonadota</taxon>
        <taxon>Alphaproteobacteria</taxon>
        <taxon>Hyphomicrobiales</taxon>
        <taxon>Pleomorphomonadaceae</taxon>
        <taxon>Methylobrevis</taxon>
    </lineage>
</organism>
<feature type="transmembrane region" description="Helical" evidence="2">
    <location>
        <begin position="26"/>
        <end position="47"/>
    </location>
</feature>
<reference evidence="3" key="1">
    <citation type="submission" date="2020-12" db="EMBL/GenBank/DDBJ databases">
        <title>Methylobrevis albus sp. nov., isolated from fresh water lack sediment.</title>
        <authorList>
            <person name="Zou Q."/>
        </authorList>
    </citation>
    <scope>NUCLEOTIDE SEQUENCE</scope>
    <source>
        <strain evidence="3">L22</strain>
    </source>
</reference>
<dbReference type="InterPro" id="IPR012902">
    <property type="entry name" value="N_methyl_site"/>
</dbReference>
<proteinExistence type="predicted"/>
<dbReference type="PROSITE" id="PS00409">
    <property type="entry name" value="PROKAR_NTER_METHYL"/>
    <property type="match status" value="1"/>
</dbReference>
<protein>
    <submittedName>
        <fullName evidence="3">Prepilin-type N-terminal cleavage/methylation domain-containing protein</fullName>
    </submittedName>
</protein>
<evidence type="ECO:0000256" key="2">
    <source>
        <dbReference type="SAM" id="Phobius"/>
    </source>
</evidence>
<keyword evidence="4" id="KW-1185">Reference proteome</keyword>
<gene>
    <name evidence="3" type="ORF">I5731_08485</name>
</gene>
<sequence>MTRAAAIPPSPRPSPRPPSPGRSPRAGFTLIEALVAFTVVALLAIAAQRAVVTARSGIERTAAFTAAEQVARDLLDLSPEPGWLSAGGVSGETLGRRWTVRAEVLGLAAPPRPQGAGNGPDAGARAEWRPLRVFIRVDTGGGVLAVETVRLLDAAVVP</sequence>
<dbReference type="EMBL" id="JADZLT010000049">
    <property type="protein sequence ID" value="MBH0237855.1"/>
    <property type="molecule type" value="Genomic_DNA"/>
</dbReference>
<evidence type="ECO:0000313" key="3">
    <source>
        <dbReference type="EMBL" id="MBH0237855.1"/>
    </source>
</evidence>
<evidence type="ECO:0000313" key="4">
    <source>
        <dbReference type="Proteomes" id="UP000631694"/>
    </source>
</evidence>
<evidence type="ECO:0000256" key="1">
    <source>
        <dbReference type="SAM" id="MobiDB-lite"/>
    </source>
</evidence>
<comment type="caution">
    <text evidence="3">The sequence shown here is derived from an EMBL/GenBank/DDBJ whole genome shotgun (WGS) entry which is preliminary data.</text>
</comment>
<dbReference type="AlphaFoldDB" id="A0A931I0E9"/>
<dbReference type="SUPFAM" id="SSF54523">
    <property type="entry name" value="Pili subunits"/>
    <property type="match status" value="1"/>
</dbReference>
<dbReference type="Proteomes" id="UP000631694">
    <property type="component" value="Unassembled WGS sequence"/>
</dbReference>